<dbReference type="OrthoDB" id="10320831at2759"/>
<feature type="chain" id="PRO_5034039787" evidence="1">
    <location>
        <begin position="20"/>
        <end position="84"/>
    </location>
</feature>
<gene>
    <name evidence="3" type="primary">LOC111128769</name>
</gene>
<sequence>MKVIVSISVFCLVAAFVAGEKCASPGDCLLETCSDGAFLDCVQGLCTCLRQRRCRGLRDCYGLPACPGNESWHCFDNVCTCLDI</sequence>
<protein>
    <submittedName>
        <fullName evidence="3">Serine protease inhibitor Cvsi-2-like</fullName>
    </submittedName>
</protein>
<reference evidence="2" key="1">
    <citation type="submission" date="2024-06" db="UniProtKB">
        <authorList>
            <consortium name="RefSeq"/>
        </authorList>
    </citation>
    <scope>NUCLEOTIDE SEQUENCE [LARGE SCALE GENOMIC DNA]</scope>
</reference>
<name>A0A8B8DS08_CRAVI</name>
<dbReference type="Proteomes" id="UP000694844">
    <property type="component" value="Chromosome 1"/>
</dbReference>
<evidence type="ECO:0000256" key="1">
    <source>
        <dbReference type="SAM" id="SignalP"/>
    </source>
</evidence>
<keyword evidence="1" id="KW-0732">Signal</keyword>
<accession>A0A8B8DS08</accession>
<dbReference type="KEGG" id="cvn:111128769"/>
<keyword evidence="3" id="KW-0722">Serine protease inhibitor</keyword>
<keyword evidence="3" id="KW-0646">Protease inhibitor</keyword>
<keyword evidence="2" id="KW-1185">Reference proteome</keyword>
<evidence type="ECO:0000313" key="2">
    <source>
        <dbReference type="Proteomes" id="UP000694844"/>
    </source>
</evidence>
<proteinExistence type="predicted"/>
<organism evidence="2 3">
    <name type="scientific">Crassostrea virginica</name>
    <name type="common">Eastern oyster</name>
    <dbReference type="NCBI Taxonomy" id="6565"/>
    <lineage>
        <taxon>Eukaryota</taxon>
        <taxon>Metazoa</taxon>
        <taxon>Spiralia</taxon>
        <taxon>Lophotrochozoa</taxon>
        <taxon>Mollusca</taxon>
        <taxon>Bivalvia</taxon>
        <taxon>Autobranchia</taxon>
        <taxon>Pteriomorphia</taxon>
        <taxon>Ostreida</taxon>
        <taxon>Ostreoidea</taxon>
        <taxon>Ostreidae</taxon>
        <taxon>Crassostrea</taxon>
    </lineage>
</organism>
<evidence type="ECO:0000313" key="3">
    <source>
        <dbReference type="RefSeq" id="XP_022330319.1"/>
    </source>
</evidence>
<dbReference type="AlphaFoldDB" id="A0A8B8DS08"/>
<reference evidence="3" key="2">
    <citation type="submission" date="2025-08" db="UniProtKB">
        <authorList>
            <consortium name="RefSeq"/>
        </authorList>
    </citation>
    <scope>IDENTIFICATION</scope>
    <source>
        <tissue evidence="3">Whole sample</tissue>
    </source>
</reference>
<dbReference type="GO" id="GO:0004867">
    <property type="term" value="F:serine-type endopeptidase inhibitor activity"/>
    <property type="evidence" value="ECO:0007669"/>
    <property type="project" value="UniProtKB-KW"/>
</dbReference>
<dbReference type="GeneID" id="111128769"/>
<dbReference type="RefSeq" id="XP_022330319.1">
    <property type="nucleotide sequence ID" value="XM_022474611.1"/>
</dbReference>
<feature type="signal peptide" evidence="1">
    <location>
        <begin position="1"/>
        <end position="19"/>
    </location>
</feature>